<evidence type="ECO:0000313" key="8">
    <source>
        <dbReference type="EMBL" id="ETW63410.1"/>
    </source>
</evidence>
<sequence>MYLLCIFLYILSFLCFTICIKRKQNVSKRWQFFIPHINKEGLYNIMDKKIIRVNKNKRFHRNVVCSNRLSEFIDRDININNKMKNIKELKKKHIDNNILIKADIFSNIIEKKNNSNLFFKKFCSFINMEYDETTKDLEELKINKRLKNNNNDNNNNNNNNMYDNKSNNIHNNNNNNSDNLIKCIKKNQDVLQLVEGYWLLTLKNKYMFSFLKKKKKIIFSVSSGVDSLCLLYSFIFVIYKILISMIYKNKSYFGFMNKINSVYSFTHEDIIDIIKEYRYENNVSFFLSILSKIIVIYCHHNTRKECTSEMYFLKNICKKFGIHFKSKKLTEKSIQKLNVINLKTKKKNYESNVNKKININMMKNKKNFLLLARTWRRNIYVHLSNDILKRDMNNNIYHNNKMKDSHNNNNNNDNNNTSMKDPLNMLDAYTYEKYIYDINNYIKITNKKCITNVLIKKESFSKEYSNDSIMRKKKKEGLLFNNIMNLQNNNIKIINNTCSNNIYNMKYTNVFLNKYCILKKKIKSIVFLGHHQNDNNETVLLQFFRGVFLKNLRGIKFLTYYKNCLLYRPFIKLNKLHLYRYMQLINKTWNFDSSNNNMSISRNFIRNVVIPNITHMLKDKSYKNRENHNIDKEINENNDKHMLDDNVCVDYHDETPLHNKKEMNKYDHVEISKNNIVNKNNELKNQHVYVNTSLDRRLKNVLRQTTNLENYLNYYDNMFFTYLKKKYYKRCMSTTKKITHEEETYTNVHDTHNGNIKNKRNITKIHKSYNTYKNSDINLINRNVHLKKNIKCYNYQDAHNIFMNEYFKMQNNLYNIFFPRYNMETLIKINKKLYEKNIYLKIFNFFELLLLPSKLIRLEILYNIIRKYVKVNIKYAKIERIYEQMIAYINEYIKRDKTKYGTTQSFHQSHIFNDDDTMFDNKMRVQNKSKKENKILNVKIKDLFGDTKIEEVNFVVINITKSKSILLQNNLFRIIERDMIEDITKGRKRLHMDDNKRDDNKRDDNKRDDKR</sequence>
<dbReference type="GO" id="GO:0008033">
    <property type="term" value="P:tRNA processing"/>
    <property type="evidence" value="ECO:0007669"/>
    <property type="project" value="UniProtKB-KW"/>
</dbReference>
<dbReference type="AlphaFoldDB" id="A0A024XEB6"/>
<feature type="transmembrane region" description="Helical" evidence="6">
    <location>
        <begin position="217"/>
        <end position="239"/>
    </location>
</feature>
<keyword evidence="1" id="KW-0436">Ligase</keyword>
<dbReference type="PANTHER" id="PTHR43033:SF1">
    <property type="entry name" value="TRNA(ILE)-LYSIDINE SYNTHASE-RELATED"/>
    <property type="match status" value="1"/>
</dbReference>
<dbReference type="EMBL" id="KI927475">
    <property type="protein sequence ID" value="ETW63410.1"/>
    <property type="molecule type" value="Genomic_DNA"/>
</dbReference>
<evidence type="ECO:0000313" key="9">
    <source>
        <dbReference type="Proteomes" id="UP000030694"/>
    </source>
</evidence>
<feature type="region of interest" description="Disordered" evidence="5">
    <location>
        <begin position="145"/>
        <end position="169"/>
    </location>
</feature>
<feature type="transmembrane region" description="Helical" evidence="6">
    <location>
        <begin position="6"/>
        <end position="22"/>
    </location>
</feature>
<name>A0A024XEB6_PLAFC</name>
<dbReference type="PANTHER" id="PTHR43033">
    <property type="entry name" value="TRNA(ILE)-LYSIDINE SYNTHASE-RELATED"/>
    <property type="match status" value="1"/>
</dbReference>
<dbReference type="OMA" id="RDDNIRD"/>
<reference evidence="8 9" key="1">
    <citation type="submission" date="2013-02" db="EMBL/GenBank/DDBJ databases">
        <title>The Genome Annotation of Plasmodium falciparum CAMP/Malaysia.</title>
        <authorList>
            <consortium name="The Broad Institute Genome Sequencing Platform"/>
            <consortium name="The Broad Institute Genome Sequencing Center for Infectious Disease"/>
            <person name="Neafsey D."/>
            <person name="Hoffman S."/>
            <person name="Volkman S."/>
            <person name="Rosenthal P."/>
            <person name="Walker B."/>
            <person name="Young S.K."/>
            <person name="Zeng Q."/>
            <person name="Gargeya S."/>
            <person name="Fitzgerald M."/>
            <person name="Haas B."/>
            <person name="Abouelleil A."/>
            <person name="Allen A.W."/>
            <person name="Alvarado L."/>
            <person name="Arachchi H.M."/>
            <person name="Berlin A.M."/>
            <person name="Chapman S.B."/>
            <person name="Gainer-Dewar J."/>
            <person name="Goldberg J."/>
            <person name="Griggs A."/>
            <person name="Gujja S."/>
            <person name="Hansen M."/>
            <person name="Howarth C."/>
            <person name="Imamovic A."/>
            <person name="Ireland A."/>
            <person name="Larimer J."/>
            <person name="McCowan C."/>
            <person name="Murphy C."/>
            <person name="Pearson M."/>
            <person name="Poon T.W."/>
            <person name="Priest M."/>
            <person name="Roberts A."/>
            <person name="Saif S."/>
            <person name="Shea T."/>
            <person name="Sisk P."/>
            <person name="Sykes S."/>
            <person name="Wortman J."/>
            <person name="Nusbaum C."/>
            <person name="Birren B."/>
        </authorList>
    </citation>
    <scope>NUCLEOTIDE SEQUENCE [LARGE SCALE GENOMIC DNA]</scope>
    <source>
        <strain evidence="8 9">CAMP/Malaysia</strain>
    </source>
</reference>
<dbReference type="GO" id="GO:0016879">
    <property type="term" value="F:ligase activity, forming carbon-nitrogen bonds"/>
    <property type="evidence" value="ECO:0007669"/>
    <property type="project" value="InterPro"/>
</dbReference>
<dbReference type="InterPro" id="IPR011063">
    <property type="entry name" value="TilS/TtcA_N"/>
</dbReference>
<evidence type="ECO:0000256" key="1">
    <source>
        <dbReference type="ARBA" id="ARBA00022598"/>
    </source>
</evidence>
<dbReference type="OrthoDB" id="434144at2759"/>
<dbReference type="Pfam" id="PF01171">
    <property type="entry name" value="ATP_bind_3"/>
    <property type="match status" value="1"/>
</dbReference>
<organism evidence="8 9">
    <name type="scientific">Plasmodium falciparum (isolate Camp / Malaysia)</name>
    <dbReference type="NCBI Taxonomy" id="5835"/>
    <lineage>
        <taxon>Eukaryota</taxon>
        <taxon>Sar</taxon>
        <taxon>Alveolata</taxon>
        <taxon>Apicomplexa</taxon>
        <taxon>Aconoidasida</taxon>
        <taxon>Haemosporida</taxon>
        <taxon>Plasmodiidae</taxon>
        <taxon>Plasmodium</taxon>
        <taxon>Plasmodium (Laverania)</taxon>
    </lineage>
</organism>
<evidence type="ECO:0000256" key="5">
    <source>
        <dbReference type="SAM" id="MobiDB-lite"/>
    </source>
</evidence>
<dbReference type="GO" id="GO:0005524">
    <property type="term" value="F:ATP binding"/>
    <property type="evidence" value="ECO:0007669"/>
    <property type="project" value="UniProtKB-KW"/>
</dbReference>
<dbReference type="SUPFAM" id="SSF52402">
    <property type="entry name" value="Adenine nucleotide alpha hydrolases-like"/>
    <property type="match status" value="2"/>
</dbReference>
<dbReference type="InterPro" id="IPR014729">
    <property type="entry name" value="Rossmann-like_a/b/a_fold"/>
</dbReference>
<keyword evidence="4" id="KW-0067">ATP-binding</keyword>
<feature type="compositionally biased region" description="Low complexity" evidence="5">
    <location>
        <begin position="148"/>
        <end position="169"/>
    </location>
</feature>
<keyword evidence="6" id="KW-1133">Transmembrane helix</keyword>
<feature type="region of interest" description="Disordered" evidence="5">
    <location>
        <begin position="992"/>
        <end position="1011"/>
    </location>
</feature>
<evidence type="ECO:0000256" key="2">
    <source>
        <dbReference type="ARBA" id="ARBA00022694"/>
    </source>
</evidence>
<evidence type="ECO:0000256" key="4">
    <source>
        <dbReference type="ARBA" id="ARBA00022840"/>
    </source>
</evidence>
<accession>A0A024XEB6</accession>
<keyword evidence="6" id="KW-0472">Membrane</keyword>
<feature type="region of interest" description="Disordered" evidence="5">
    <location>
        <begin position="398"/>
        <end position="419"/>
    </location>
</feature>
<dbReference type="Gene3D" id="3.40.50.620">
    <property type="entry name" value="HUPs"/>
    <property type="match status" value="2"/>
</dbReference>
<proteinExistence type="predicted"/>
<evidence type="ECO:0000259" key="7">
    <source>
        <dbReference type="Pfam" id="PF01171"/>
    </source>
</evidence>
<feature type="compositionally biased region" description="Low complexity" evidence="5">
    <location>
        <begin position="407"/>
        <end position="419"/>
    </location>
</feature>
<gene>
    <name evidence="8" type="ORF">PFMC_00749</name>
</gene>
<keyword evidence="2" id="KW-0819">tRNA processing</keyword>
<evidence type="ECO:0000256" key="3">
    <source>
        <dbReference type="ARBA" id="ARBA00022741"/>
    </source>
</evidence>
<dbReference type="InterPro" id="IPR012094">
    <property type="entry name" value="tRNA_Ile_lys_synt"/>
</dbReference>
<protein>
    <recommendedName>
        <fullName evidence="7">tRNA(Ile)-lysidine/2-thiocytidine synthase N-terminal domain-containing protein</fullName>
    </recommendedName>
</protein>
<dbReference type="Proteomes" id="UP000030694">
    <property type="component" value="Unassembled WGS sequence"/>
</dbReference>
<keyword evidence="6" id="KW-0812">Transmembrane</keyword>
<evidence type="ECO:0000256" key="6">
    <source>
        <dbReference type="SAM" id="Phobius"/>
    </source>
</evidence>
<keyword evidence="3" id="KW-0547">Nucleotide-binding</keyword>
<reference evidence="8 9" key="2">
    <citation type="submission" date="2013-02" db="EMBL/GenBank/DDBJ databases">
        <title>The Genome Sequence of Plasmodium falciparum CAMP/Malaysia.</title>
        <authorList>
            <consortium name="The Broad Institute Genome Sequencing Platform"/>
            <consortium name="The Broad Institute Genome Sequencing Center for Infectious Disease"/>
            <person name="Neafsey D."/>
            <person name="Cheeseman I."/>
            <person name="Volkman S."/>
            <person name="Adams J."/>
            <person name="Walker B."/>
            <person name="Young S.K."/>
            <person name="Zeng Q."/>
            <person name="Gargeya S."/>
            <person name="Fitzgerald M."/>
            <person name="Haas B."/>
            <person name="Abouelleil A."/>
            <person name="Alvarado L."/>
            <person name="Arachchi H.M."/>
            <person name="Berlin A.M."/>
            <person name="Chapman S.B."/>
            <person name="Dewar J."/>
            <person name="Goldberg J."/>
            <person name="Griggs A."/>
            <person name="Gujja S."/>
            <person name="Hansen M."/>
            <person name="Howarth C."/>
            <person name="Imamovic A."/>
            <person name="Larimer J."/>
            <person name="McCowan C."/>
            <person name="Murphy C."/>
            <person name="Neiman D."/>
            <person name="Pearson M."/>
            <person name="Priest M."/>
            <person name="Roberts A."/>
            <person name="Saif S."/>
            <person name="Shea T."/>
            <person name="Sisk P."/>
            <person name="Sykes S."/>
            <person name="Wortman J."/>
            <person name="Nusbaum C."/>
            <person name="Birren B."/>
        </authorList>
    </citation>
    <scope>NUCLEOTIDE SEQUENCE [LARGE SCALE GENOMIC DNA]</scope>
    <source>
        <strain evidence="8 9">CAMP/Malaysia</strain>
    </source>
</reference>
<feature type="domain" description="tRNA(Ile)-lysidine/2-thiocytidine synthase N-terminal" evidence="7">
    <location>
        <begin position="518"/>
        <end position="607"/>
    </location>
</feature>